<accession>I4F5G3</accession>
<evidence type="ECO:0000256" key="2">
    <source>
        <dbReference type="ARBA" id="ARBA00008640"/>
    </source>
</evidence>
<keyword evidence="6 7" id="KW-0472">Membrane</keyword>
<dbReference type="Pfam" id="PF09335">
    <property type="entry name" value="VTT_dom"/>
    <property type="match status" value="1"/>
</dbReference>
<feature type="transmembrane region" description="Helical" evidence="7">
    <location>
        <begin position="175"/>
        <end position="199"/>
    </location>
</feature>
<proteinExistence type="inferred from homology"/>
<organism evidence="9 10">
    <name type="scientific">Modestobacter italicus (strain DSM 44449 / CECT 9708 / BC 501)</name>
    <dbReference type="NCBI Taxonomy" id="2732864"/>
    <lineage>
        <taxon>Bacteria</taxon>
        <taxon>Bacillati</taxon>
        <taxon>Actinomycetota</taxon>
        <taxon>Actinomycetes</taxon>
        <taxon>Geodermatophilales</taxon>
        <taxon>Geodermatophilaceae</taxon>
        <taxon>Modestobacter</taxon>
    </lineage>
</organism>
<dbReference type="OrthoDB" id="5242213at2"/>
<dbReference type="GO" id="GO:0005886">
    <property type="term" value="C:plasma membrane"/>
    <property type="evidence" value="ECO:0007669"/>
    <property type="project" value="UniProtKB-SubCell"/>
</dbReference>
<feature type="transmembrane region" description="Helical" evidence="7">
    <location>
        <begin position="205"/>
        <end position="223"/>
    </location>
</feature>
<gene>
    <name evidence="9" type="ordered locus">MODMU_5505</name>
</gene>
<comment type="similarity">
    <text evidence="2 7">Belongs to the TVP38/TMEM64 family.</text>
</comment>
<evidence type="ECO:0000256" key="7">
    <source>
        <dbReference type="RuleBase" id="RU366058"/>
    </source>
</evidence>
<feature type="domain" description="VTT" evidence="8">
    <location>
        <begin position="79"/>
        <end position="195"/>
    </location>
</feature>
<keyword evidence="5 7" id="KW-1133">Transmembrane helix</keyword>
<dbReference type="eggNOG" id="COG0398">
    <property type="taxonomic scope" value="Bacteria"/>
</dbReference>
<evidence type="ECO:0000256" key="6">
    <source>
        <dbReference type="ARBA" id="ARBA00023136"/>
    </source>
</evidence>
<dbReference type="OMA" id="LIIHRTW"/>
<name>I4F5G3_MODI5</name>
<dbReference type="EMBL" id="FO203431">
    <property type="protein sequence ID" value="CCH90876.1"/>
    <property type="molecule type" value="Genomic_DNA"/>
</dbReference>
<evidence type="ECO:0000313" key="10">
    <source>
        <dbReference type="Proteomes" id="UP000006461"/>
    </source>
</evidence>
<dbReference type="KEGG" id="mmar:MODMU_5505"/>
<evidence type="ECO:0000256" key="1">
    <source>
        <dbReference type="ARBA" id="ARBA00004651"/>
    </source>
</evidence>
<feature type="transmembrane region" description="Helical" evidence="7">
    <location>
        <begin position="139"/>
        <end position="163"/>
    </location>
</feature>
<evidence type="ECO:0000256" key="4">
    <source>
        <dbReference type="ARBA" id="ARBA00022692"/>
    </source>
</evidence>
<evidence type="ECO:0000313" key="9">
    <source>
        <dbReference type="EMBL" id="CCH90876.1"/>
    </source>
</evidence>
<evidence type="ECO:0000259" key="8">
    <source>
        <dbReference type="Pfam" id="PF09335"/>
    </source>
</evidence>
<keyword evidence="10" id="KW-1185">Reference proteome</keyword>
<keyword evidence="3 7" id="KW-1003">Cell membrane</keyword>
<feature type="transmembrane region" description="Helical" evidence="7">
    <location>
        <begin position="59"/>
        <end position="79"/>
    </location>
</feature>
<dbReference type="InterPro" id="IPR015414">
    <property type="entry name" value="TMEM64"/>
</dbReference>
<reference evidence="9 10" key="1">
    <citation type="journal article" date="2012" name="J. Bacteriol.">
        <title>Genome Sequence of Radiation-Resistant Modestobacter marinus Strain BC501, a Representative Actinobacterium That Thrives on Calcareous Stone Surfaces.</title>
        <authorList>
            <person name="Normand P."/>
            <person name="Gury J."/>
            <person name="Pujic P."/>
            <person name="Chouaia B."/>
            <person name="Crotti E."/>
            <person name="Brusetti L."/>
            <person name="Daffonchio D."/>
            <person name="Vacherie B."/>
            <person name="Barbe V."/>
            <person name="Medigue C."/>
            <person name="Calteau A."/>
            <person name="Ghodhbane-Gtari F."/>
            <person name="Essoussi I."/>
            <person name="Nouioui I."/>
            <person name="Abbassi-Ghozzi I."/>
            <person name="Gtari M."/>
        </authorList>
    </citation>
    <scope>NUCLEOTIDE SEQUENCE [LARGE SCALE GENOMIC DNA]</scope>
    <source>
        <strain evidence="10">BC 501</strain>
    </source>
</reference>
<feature type="transmembrane region" description="Helical" evidence="7">
    <location>
        <begin position="23"/>
        <end position="44"/>
    </location>
</feature>
<comment type="subcellular location">
    <subcellularLocation>
        <location evidence="1 7">Cell membrane</location>
        <topology evidence="1 7">Multi-pass membrane protein</topology>
    </subcellularLocation>
</comment>
<dbReference type="STRING" id="477641.MODMU_5505"/>
<dbReference type="AlphaFoldDB" id="I4F5G3"/>
<dbReference type="Proteomes" id="UP000006461">
    <property type="component" value="Chromosome"/>
</dbReference>
<dbReference type="HOGENOM" id="CLU_038944_4_2_11"/>
<evidence type="ECO:0000256" key="5">
    <source>
        <dbReference type="ARBA" id="ARBA00022989"/>
    </source>
</evidence>
<sequence>MASPEIAERRGLRGGLRRLPRAALARTALFVVLLVAGGVVALLVDVPSVAALRGWLDSLGTAGWVALVLGLALATLAPVPRTALSVLCGVLAGFWGGLALALTSGVLGALVGFALARSLGRETVTRLAGPRLARADELLAHRGAVAVLMGRLIPITPFTLVSYAGGLSGIPLRAYLLGSAVGLVPGTVLHVTIGATVGAAGDGPVLLLSLVPLVLALVALLLVHRWHARRRAQDPVPVD</sequence>
<dbReference type="PANTHER" id="PTHR12677:SF59">
    <property type="entry name" value="GOLGI APPARATUS MEMBRANE PROTEIN TVP38-RELATED"/>
    <property type="match status" value="1"/>
</dbReference>
<feature type="transmembrane region" description="Helical" evidence="7">
    <location>
        <begin position="86"/>
        <end position="119"/>
    </location>
</feature>
<protein>
    <recommendedName>
        <fullName evidence="7">TVP38/TMEM64 family membrane protein</fullName>
    </recommendedName>
</protein>
<dbReference type="PANTHER" id="PTHR12677">
    <property type="entry name" value="GOLGI APPARATUS MEMBRANE PROTEIN TVP38-RELATED"/>
    <property type="match status" value="1"/>
</dbReference>
<dbReference type="InterPro" id="IPR032816">
    <property type="entry name" value="VTT_dom"/>
</dbReference>
<keyword evidence="4 7" id="KW-0812">Transmembrane</keyword>
<evidence type="ECO:0000256" key="3">
    <source>
        <dbReference type="ARBA" id="ARBA00022475"/>
    </source>
</evidence>